<evidence type="ECO:0000313" key="3">
    <source>
        <dbReference type="Proteomes" id="UP000321168"/>
    </source>
</evidence>
<dbReference type="Proteomes" id="UP000321168">
    <property type="component" value="Unassembled WGS sequence"/>
</dbReference>
<dbReference type="PIRSF" id="PIRSF021308">
    <property type="entry name" value="UCP021308"/>
    <property type="match status" value="1"/>
</dbReference>
<dbReference type="SUPFAM" id="SSF159888">
    <property type="entry name" value="YdhG-like"/>
    <property type="match status" value="1"/>
</dbReference>
<name>A0A5C6V9F6_9FLAO</name>
<sequence length="208" mass="23706">MGHLPDSFNHYIENGCMRCKYGATPDCKVNSWRKEILLLREIIQQTELEESIKWGVPCYILKDKNVLNISALKSAACIGFFKGALIESQSTLLEAPGENSQAVRLIKFTSTKEIKDNAKEILRLINLAIAIEKEGKKVDFKKESEPIPEELMQAFENNPAFKTAFYKLTPGRQRGYLLHFNQAKQAATRVKRIERYTVKILDGLGFHD</sequence>
<evidence type="ECO:0000259" key="1">
    <source>
        <dbReference type="Pfam" id="PF08818"/>
    </source>
</evidence>
<reference evidence="2 3" key="1">
    <citation type="submission" date="2019-08" db="EMBL/GenBank/DDBJ databases">
        <title>Genome of Luteibaculum oceani JCM 18817.</title>
        <authorList>
            <person name="Bowman J.P."/>
        </authorList>
    </citation>
    <scope>NUCLEOTIDE SEQUENCE [LARGE SCALE GENOMIC DNA]</scope>
    <source>
        <strain evidence="2 3">JCM 18817</strain>
    </source>
</reference>
<dbReference type="Pfam" id="PF08818">
    <property type="entry name" value="DUF1801"/>
    <property type="match status" value="1"/>
</dbReference>
<evidence type="ECO:0000313" key="2">
    <source>
        <dbReference type="EMBL" id="TXC82113.1"/>
    </source>
</evidence>
<dbReference type="Gene3D" id="3.90.1150.200">
    <property type="match status" value="1"/>
</dbReference>
<dbReference type="InterPro" id="IPR016786">
    <property type="entry name" value="YdeI_bac"/>
</dbReference>
<feature type="domain" description="YdhG-like" evidence="1">
    <location>
        <begin position="32"/>
        <end position="128"/>
    </location>
</feature>
<dbReference type="EMBL" id="VORB01000002">
    <property type="protein sequence ID" value="TXC82113.1"/>
    <property type="molecule type" value="Genomic_DNA"/>
</dbReference>
<dbReference type="OrthoDB" id="214150at2"/>
<dbReference type="AlphaFoldDB" id="A0A5C6V9F6"/>
<dbReference type="RefSeq" id="WP_147013319.1">
    <property type="nucleotide sequence ID" value="NZ_VORB01000002.1"/>
</dbReference>
<dbReference type="InterPro" id="IPR014922">
    <property type="entry name" value="YdhG-like"/>
</dbReference>
<proteinExistence type="predicted"/>
<comment type="caution">
    <text evidence="2">The sequence shown here is derived from an EMBL/GenBank/DDBJ whole genome shotgun (WGS) entry which is preliminary data.</text>
</comment>
<dbReference type="Pfam" id="PF13376">
    <property type="entry name" value="OmdA"/>
    <property type="match status" value="1"/>
</dbReference>
<accession>A0A5C6V9F6</accession>
<gene>
    <name evidence="2" type="ORF">FRX97_03190</name>
</gene>
<protein>
    <recommendedName>
        <fullName evidence="1">YdhG-like domain-containing protein</fullName>
    </recommendedName>
</protein>
<keyword evidence="3" id="KW-1185">Reference proteome</keyword>
<organism evidence="2 3">
    <name type="scientific">Luteibaculum oceani</name>
    <dbReference type="NCBI Taxonomy" id="1294296"/>
    <lineage>
        <taxon>Bacteria</taxon>
        <taxon>Pseudomonadati</taxon>
        <taxon>Bacteroidota</taxon>
        <taxon>Flavobacteriia</taxon>
        <taxon>Flavobacteriales</taxon>
        <taxon>Luteibaculaceae</taxon>
        <taxon>Luteibaculum</taxon>
    </lineage>
</organism>